<dbReference type="Gene3D" id="3.90.420.10">
    <property type="entry name" value="Oxidoreductase, molybdopterin-binding domain"/>
    <property type="match status" value="1"/>
</dbReference>
<dbReference type="EMBL" id="FXWK01000001">
    <property type="protein sequence ID" value="SMQ72913.1"/>
    <property type="molecule type" value="Genomic_DNA"/>
</dbReference>
<feature type="signal peptide" evidence="1">
    <location>
        <begin position="1"/>
        <end position="36"/>
    </location>
</feature>
<dbReference type="InterPro" id="IPR000572">
    <property type="entry name" value="OxRdtase_Mopterin-bd_dom"/>
</dbReference>
<dbReference type="Pfam" id="PF00174">
    <property type="entry name" value="Oxidored_molyb"/>
    <property type="match status" value="1"/>
</dbReference>
<evidence type="ECO:0000259" key="2">
    <source>
        <dbReference type="Pfam" id="PF00174"/>
    </source>
</evidence>
<feature type="domain" description="Oxidoreductase molybdopterin-binding" evidence="2">
    <location>
        <begin position="81"/>
        <end position="157"/>
    </location>
</feature>
<sequence>MSYSKWTTRLHALARPMTRCATVAALMLTVLPATQAADPLPAPTGPVILTVSGNVEVTNTPEGAAFDRQMLTDLGIAEIRTSTPWTDGVVTFGGVLGRTVLERVGADGTLILASALNDYTVEVPMSDFMDYDVMLAMELNGEEMQVSDKGPLWIVYPRDDVPALQDRKLHERWVWQLKALKIQ</sequence>
<dbReference type="InterPro" id="IPR036374">
    <property type="entry name" value="OxRdtase_Mopterin-bd_sf"/>
</dbReference>
<keyword evidence="4" id="KW-1185">Reference proteome</keyword>
<reference evidence="4" key="1">
    <citation type="submission" date="2017-04" db="EMBL/GenBank/DDBJ databases">
        <authorList>
            <person name="Varghese N."/>
            <person name="Submissions S."/>
        </authorList>
    </citation>
    <scope>NUCLEOTIDE SEQUENCE [LARGE SCALE GENOMIC DNA]</scope>
</reference>
<name>A0A1Y6FKE2_9HYPH</name>
<keyword evidence="1" id="KW-0732">Signal</keyword>
<evidence type="ECO:0000313" key="4">
    <source>
        <dbReference type="Proteomes" id="UP000194474"/>
    </source>
</evidence>
<dbReference type="AlphaFoldDB" id="A0A1Y6FKE2"/>
<gene>
    <name evidence="3" type="ORF">SAMN06295905_2171</name>
</gene>
<organism evidence="3 4">
    <name type="scientific">Devosia lucknowensis</name>
    <dbReference type="NCBI Taxonomy" id="1096929"/>
    <lineage>
        <taxon>Bacteria</taxon>
        <taxon>Pseudomonadati</taxon>
        <taxon>Pseudomonadota</taxon>
        <taxon>Alphaproteobacteria</taxon>
        <taxon>Hyphomicrobiales</taxon>
        <taxon>Devosiaceae</taxon>
        <taxon>Devosia</taxon>
    </lineage>
</organism>
<feature type="chain" id="PRO_5012464285" description="Oxidoreductase molybdopterin-binding domain-containing protein" evidence="1">
    <location>
        <begin position="37"/>
        <end position="183"/>
    </location>
</feature>
<dbReference type="SUPFAM" id="SSF56524">
    <property type="entry name" value="Oxidoreductase molybdopterin-binding domain"/>
    <property type="match status" value="1"/>
</dbReference>
<evidence type="ECO:0000256" key="1">
    <source>
        <dbReference type="SAM" id="SignalP"/>
    </source>
</evidence>
<proteinExistence type="predicted"/>
<evidence type="ECO:0000313" key="3">
    <source>
        <dbReference type="EMBL" id="SMQ72913.1"/>
    </source>
</evidence>
<accession>A0A1Y6FKE2</accession>
<dbReference type="Proteomes" id="UP000194474">
    <property type="component" value="Unassembled WGS sequence"/>
</dbReference>
<protein>
    <recommendedName>
        <fullName evidence="2">Oxidoreductase molybdopterin-binding domain-containing protein</fullName>
    </recommendedName>
</protein>